<evidence type="ECO:0000259" key="2">
    <source>
        <dbReference type="Pfam" id="PF13786"/>
    </source>
</evidence>
<comment type="caution">
    <text evidence="3">The sequence shown here is derived from an EMBL/GenBank/DDBJ whole genome shotgun (WGS) entry which is preliminary data.</text>
</comment>
<keyword evidence="4" id="KW-1185">Reference proteome</keyword>
<evidence type="ECO:0000313" key="3">
    <source>
        <dbReference type="EMBL" id="GGE81053.1"/>
    </source>
</evidence>
<keyword evidence="1" id="KW-0812">Transmembrane</keyword>
<feature type="domain" description="DUF4179" evidence="2">
    <location>
        <begin position="41"/>
        <end position="133"/>
    </location>
</feature>
<keyword evidence="1" id="KW-0472">Membrane</keyword>
<dbReference type="AlphaFoldDB" id="A0A917AX32"/>
<organism evidence="3 4">
    <name type="scientific">Priestia taiwanensis</name>
    <dbReference type="NCBI Taxonomy" id="1347902"/>
    <lineage>
        <taxon>Bacteria</taxon>
        <taxon>Bacillati</taxon>
        <taxon>Bacillota</taxon>
        <taxon>Bacilli</taxon>
        <taxon>Bacillales</taxon>
        <taxon>Bacillaceae</taxon>
        <taxon>Priestia</taxon>
    </lineage>
</organism>
<dbReference type="RefSeq" id="WP_188389616.1">
    <property type="nucleotide sequence ID" value="NZ_BMFK01000004.1"/>
</dbReference>
<name>A0A917AX32_9BACI</name>
<evidence type="ECO:0000256" key="1">
    <source>
        <dbReference type="SAM" id="Phobius"/>
    </source>
</evidence>
<reference evidence="3" key="2">
    <citation type="submission" date="2020-09" db="EMBL/GenBank/DDBJ databases">
        <authorList>
            <person name="Sun Q."/>
            <person name="Zhou Y."/>
        </authorList>
    </citation>
    <scope>NUCLEOTIDE SEQUENCE</scope>
    <source>
        <strain evidence="3">CGMCC 1.12698</strain>
    </source>
</reference>
<keyword evidence="1" id="KW-1133">Transmembrane helix</keyword>
<reference evidence="3" key="1">
    <citation type="journal article" date="2014" name="Int. J. Syst. Evol. Microbiol.">
        <title>Complete genome sequence of Corynebacterium casei LMG S-19264T (=DSM 44701T), isolated from a smear-ripened cheese.</title>
        <authorList>
            <consortium name="US DOE Joint Genome Institute (JGI-PGF)"/>
            <person name="Walter F."/>
            <person name="Albersmeier A."/>
            <person name="Kalinowski J."/>
            <person name="Ruckert C."/>
        </authorList>
    </citation>
    <scope>NUCLEOTIDE SEQUENCE</scope>
    <source>
        <strain evidence="3">CGMCC 1.12698</strain>
    </source>
</reference>
<gene>
    <name evidence="3" type="ORF">GCM10007140_33260</name>
</gene>
<accession>A0A917AX32</accession>
<evidence type="ECO:0000313" key="4">
    <source>
        <dbReference type="Proteomes" id="UP000605259"/>
    </source>
</evidence>
<sequence length="485" mass="55764">MDKQWFNDEMNKLEVPIADLNCAIKNGITRAKQEKPLKGWKKQRRWKVVGIAAIVSIGILGSGFFSSYMNGVLAEIPIIGNMYATFHDSTGEKLSNRNLIKKLDEKVVSAGIEVTATSAYYDGGKIAITFEVDKSKLAKLHEDIQKFPFDFESMKDGKNWKLDASFNTEYTEDTGLMIIEFYPSEEQLPDNYTLPITLTDVGGTTSEWKFDIPVQQLAHTSVDLKEQTYKDKEGEYSVTFDRLVTGEETSFIDMTIRTKYEKDTLYINDFYTNDGKEVKMNGGNVIRKSNKVGDMYKIRVRKGLEKVPASTKDLHIYMNQQIREESVHFPLTTKLPFEFSSKRKEGKTIITDIKHKDGKLFVDYEYKMNEEARKEFIINHMNHPASPLGLYETAYLTGEKVYNPEKKGQVEPGTFLNWVEKTETRSLDKLQFQAVFNLEGQLDLADGTQMFPPIKKFNMNTYSLEVDLPSEIYREETQEFTLKLK</sequence>
<dbReference type="Pfam" id="PF13786">
    <property type="entry name" value="DUF4179"/>
    <property type="match status" value="1"/>
</dbReference>
<protein>
    <recommendedName>
        <fullName evidence="2">DUF4179 domain-containing protein</fullName>
    </recommendedName>
</protein>
<dbReference type="InterPro" id="IPR025436">
    <property type="entry name" value="DUF4179"/>
</dbReference>
<feature type="transmembrane region" description="Helical" evidence="1">
    <location>
        <begin position="48"/>
        <end position="69"/>
    </location>
</feature>
<dbReference type="Gene3D" id="2.60.40.1630">
    <property type="entry name" value="bacillus anthracis domain"/>
    <property type="match status" value="1"/>
</dbReference>
<dbReference type="Proteomes" id="UP000605259">
    <property type="component" value="Unassembled WGS sequence"/>
</dbReference>
<dbReference type="EMBL" id="BMFK01000004">
    <property type="protein sequence ID" value="GGE81053.1"/>
    <property type="molecule type" value="Genomic_DNA"/>
</dbReference>
<proteinExistence type="predicted"/>